<gene>
    <name evidence="1" type="ORF">HYFRA_00008397</name>
</gene>
<accession>A0A9N9KQB2</accession>
<protein>
    <submittedName>
        <fullName evidence="1">Uncharacterized protein</fullName>
    </submittedName>
</protein>
<sequence length="75" mass="7790">MLTAPSSDPESIGATPLTAQSSKAFVYTKSLGAFSARSPILPENTLAITTPCASAVENGKFFVKTPTKTNVGSRQ</sequence>
<name>A0A9N9KQB2_9HELO</name>
<dbReference type="AlphaFoldDB" id="A0A9N9KQB2"/>
<comment type="caution">
    <text evidence="1">The sequence shown here is derived from an EMBL/GenBank/DDBJ whole genome shotgun (WGS) entry which is preliminary data.</text>
</comment>
<organism evidence="1 2">
    <name type="scientific">Hymenoscyphus fraxineus</name>
    <dbReference type="NCBI Taxonomy" id="746836"/>
    <lineage>
        <taxon>Eukaryota</taxon>
        <taxon>Fungi</taxon>
        <taxon>Dikarya</taxon>
        <taxon>Ascomycota</taxon>
        <taxon>Pezizomycotina</taxon>
        <taxon>Leotiomycetes</taxon>
        <taxon>Helotiales</taxon>
        <taxon>Helotiaceae</taxon>
        <taxon>Hymenoscyphus</taxon>
    </lineage>
</organism>
<reference evidence="1" key="1">
    <citation type="submission" date="2021-07" db="EMBL/GenBank/DDBJ databases">
        <authorList>
            <person name="Durling M."/>
        </authorList>
    </citation>
    <scope>NUCLEOTIDE SEQUENCE</scope>
</reference>
<keyword evidence="2" id="KW-1185">Reference proteome</keyword>
<evidence type="ECO:0000313" key="1">
    <source>
        <dbReference type="EMBL" id="CAG8950160.1"/>
    </source>
</evidence>
<dbReference type="Proteomes" id="UP000696280">
    <property type="component" value="Unassembled WGS sequence"/>
</dbReference>
<proteinExistence type="predicted"/>
<evidence type="ECO:0000313" key="2">
    <source>
        <dbReference type="Proteomes" id="UP000696280"/>
    </source>
</evidence>
<dbReference type="EMBL" id="CAJVRL010000035">
    <property type="protein sequence ID" value="CAG8950160.1"/>
    <property type="molecule type" value="Genomic_DNA"/>
</dbReference>